<dbReference type="AlphaFoldDB" id="C7QI76"/>
<feature type="domain" description="Beta-lactamase-related" evidence="1">
    <location>
        <begin position="14"/>
        <end position="336"/>
    </location>
</feature>
<evidence type="ECO:0000313" key="2">
    <source>
        <dbReference type="EMBL" id="ACU73121.1"/>
    </source>
</evidence>
<keyword evidence="3" id="KW-1185">Reference proteome</keyword>
<dbReference type="Gene3D" id="3.40.710.10">
    <property type="entry name" value="DD-peptidase/beta-lactamase superfamily"/>
    <property type="match status" value="1"/>
</dbReference>
<reference evidence="2 3" key="1">
    <citation type="journal article" date="2009" name="Stand. Genomic Sci.">
        <title>Complete genome sequence of Catenulispora acidiphila type strain (ID 139908).</title>
        <authorList>
            <person name="Copeland A."/>
            <person name="Lapidus A."/>
            <person name="Glavina Del Rio T."/>
            <person name="Nolan M."/>
            <person name="Lucas S."/>
            <person name="Chen F."/>
            <person name="Tice H."/>
            <person name="Cheng J.F."/>
            <person name="Bruce D."/>
            <person name="Goodwin L."/>
            <person name="Pitluck S."/>
            <person name="Mikhailova N."/>
            <person name="Pati A."/>
            <person name="Ivanova N."/>
            <person name="Mavromatis K."/>
            <person name="Chen A."/>
            <person name="Palaniappan K."/>
            <person name="Chain P."/>
            <person name="Land M."/>
            <person name="Hauser L."/>
            <person name="Chang Y.J."/>
            <person name="Jeffries C.D."/>
            <person name="Chertkov O."/>
            <person name="Brettin T."/>
            <person name="Detter J.C."/>
            <person name="Han C."/>
            <person name="Ali Z."/>
            <person name="Tindall B.J."/>
            <person name="Goker M."/>
            <person name="Bristow J."/>
            <person name="Eisen J.A."/>
            <person name="Markowitz V."/>
            <person name="Hugenholtz P."/>
            <person name="Kyrpides N.C."/>
            <person name="Klenk H.P."/>
        </authorList>
    </citation>
    <scope>NUCLEOTIDE SEQUENCE [LARGE SCALE GENOMIC DNA]</scope>
    <source>
        <strain evidence="3">DSM 44928 / JCM 14897 / NBRC 102108 / NRRL B-24433 / ID139908</strain>
    </source>
</reference>
<organism evidence="2 3">
    <name type="scientific">Catenulispora acidiphila (strain DSM 44928 / JCM 14897 / NBRC 102108 / NRRL B-24433 / ID139908)</name>
    <dbReference type="NCBI Taxonomy" id="479433"/>
    <lineage>
        <taxon>Bacteria</taxon>
        <taxon>Bacillati</taxon>
        <taxon>Actinomycetota</taxon>
        <taxon>Actinomycetes</taxon>
        <taxon>Catenulisporales</taxon>
        <taxon>Catenulisporaceae</taxon>
        <taxon>Catenulispora</taxon>
    </lineage>
</organism>
<dbReference type="InParanoid" id="C7QI76"/>
<dbReference type="InterPro" id="IPR012338">
    <property type="entry name" value="Beta-lactam/transpept-like"/>
</dbReference>
<dbReference type="EMBL" id="CP001700">
    <property type="protein sequence ID" value="ACU73121.1"/>
    <property type="molecule type" value="Genomic_DNA"/>
</dbReference>
<dbReference type="InterPro" id="IPR001466">
    <property type="entry name" value="Beta-lactam-related"/>
</dbReference>
<dbReference type="OrthoDB" id="262125at2"/>
<accession>C7QI76</accession>
<dbReference type="PANTHER" id="PTHR46825:SF8">
    <property type="entry name" value="BETA-LACTAMASE-RELATED"/>
    <property type="match status" value="1"/>
</dbReference>
<dbReference type="Proteomes" id="UP000000851">
    <property type="component" value="Chromosome"/>
</dbReference>
<sequence length="464" mass="49207">MTDLNGLLPDLIALLDTATRENHVPGAAVAVSAGDQVIELATGVLNLNTGVTATPDSLFQIGSITKTLTATLTMQLVDAGLVDLDEPVRTYVPELAVSDREAAETVTVRQLLSHTSGLPGDVFTDFGRGDDAVLRYVEGLKDHEQMYEPGRMYSYCNAGYSVLGLMVQRIRELPSWEAVLREHLIAPLGLTHVAALAEEALLFRTAVGHLDDGKKVAPIWQLPRSAAPAGASTCARARDLLTFARMHMNGGLAQDGTRILSEESVAAMREQQVALPGSGNLLGTGWGLGFGLIDRPGGRVVGHNGGTIGQSSQMRFVPDEGVAFAVLTNGGDALPVFQAVERHVFGTLTGIEPQSPDTPPHSAVPVDAKSFLGSYANAGQRVDITQHDDGSLHATLTPQGALVALSGPDPEHKPLVGYTPVSLLDAEPERGMYMEYVIAEADERGRATHLLLGGRVHTRLSDAD</sequence>
<dbReference type="KEGG" id="cai:Caci_4257"/>
<evidence type="ECO:0000313" key="3">
    <source>
        <dbReference type="Proteomes" id="UP000000851"/>
    </source>
</evidence>
<dbReference type="Pfam" id="PF00144">
    <property type="entry name" value="Beta-lactamase"/>
    <property type="match status" value="1"/>
</dbReference>
<gene>
    <name evidence="2" type="ordered locus">Caci_4257</name>
</gene>
<dbReference type="STRING" id="479433.Caci_4257"/>
<dbReference type="PANTHER" id="PTHR46825">
    <property type="entry name" value="D-ALANYL-D-ALANINE-CARBOXYPEPTIDASE/ENDOPEPTIDASE AMPH"/>
    <property type="match status" value="1"/>
</dbReference>
<dbReference type="SUPFAM" id="SSF56601">
    <property type="entry name" value="beta-lactamase/transpeptidase-like"/>
    <property type="match status" value="1"/>
</dbReference>
<dbReference type="HOGENOM" id="CLU_020027_13_0_11"/>
<dbReference type="RefSeq" id="WP_015792850.1">
    <property type="nucleotide sequence ID" value="NC_013131.1"/>
</dbReference>
<dbReference type="eggNOG" id="COG1680">
    <property type="taxonomic scope" value="Bacteria"/>
</dbReference>
<proteinExistence type="predicted"/>
<name>C7QI76_CATAD</name>
<protein>
    <submittedName>
        <fullName evidence="2">Beta-lactamase</fullName>
    </submittedName>
</protein>
<dbReference type="InterPro" id="IPR050491">
    <property type="entry name" value="AmpC-like"/>
</dbReference>
<evidence type="ECO:0000259" key="1">
    <source>
        <dbReference type="Pfam" id="PF00144"/>
    </source>
</evidence>